<dbReference type="Proteomes" id="UP001606300">
    <property type="component" value="Unassembled WGS sequence"/>
</dbReference>
<evidence type="ECO:0000313" key="8">
    <source>
        <dbReference type="Proteomes" id="UP001606300"/>
    </source>
</evidence>
<feature type="modified residue" description="Phosphohistidine" evidence="3">
    <location>
        <position position="326"/>
    </location>
</feature>
<keyword evidence="8" id="KW-1185">Reference proteome</keyword>
<feature type="domain" description="Response regulatory" evidence="5">
    <location>
        <begin position="145"/>
        <end position="264"/>
    </location>
</feature>
<feature type="modified residue" description="4-aspartylphosphate" evidence="4">
    <location>
        <position position="62"/>
    </location>
</feature>
<accession>A0ABW7EVN6</accession>
<evidence type="ECO:0000256" key="2">
    <source>
        <dbReference type="ARBA" id="ARBA00023012"/>
    </source>
</evidence>
<keyword evidence="1 4" id="KW-0597">Phosphoprotein</keyword>
<feature type="non-terminal residue" evidence="7">
    <location>
        <position position="1"/>
    </location>
</feature>
<dbReference type="CDD" id="cd17546">
    <property type="entry name" value="REC_hyHK_CKI1_RcsC-like"/>
    <property type="match status" value="1"/>
</dbReference>
<protein>
    <submittedName>
        <fullName evidence="7">Response regulator</fullName>
    </submittedName>
</protein>
<evidence type="ECO:0000259" key="5">
    <source>
        <dbReference type="PROSITE" id="PS50110"/>
    </source>
</evidence>
<gene>
    <name evidence="7" type="ORF">ACG02S_25115</name>
</gene>
<comment type="caution">
    <text evidence="7">The sequence shown here is derived from an EMBL/GenBank/DDBJ whole genome shotgun (WGS) entry which is preliminary data.</text>
</comment>
<dbReference type="InterPro" id="IPR001789">
    <property type="entry name" value="Sig_transdc_resp-reg_receiver"/>
</dbReference>
<dbReference type="RefSeq" id="WP_394473240.1">
    <property type="nucleotide sequence ID" value="NZ_JBIGHY010000017.1"/>
</dbReference>
<dbReference type="Pfam" id="PF01627">
    <property type="entry name" value="Hpt"/>
    <property type="match status" value="1"/>
</dbReference>
<dbReference type="SMART" id="SM00073">
    <property type="entry name" value="HPT"/>
    <property type="match status" value="1"/>
</dbReference>
<dbReference type="Gene3D" id="3.40.50.2300">
    <property type="match status" value="2"/>
</dbReference>
<dbReference type="PANTHER" id="PTHR45339:SF3">
    <property type="entry name" value="HISTIDINE KINASE"/>
    <property type="match status" value="1"/>
</dbReference>
<feature type="domain" description="HPt" evidence="6">
    <location>
        <begin position="287"/>
        <end position="380"/>
    </location>
</feature>
<dbReference type="InterPro" id="IPR011006">
    <property type="entry name" value="CheY-like_superfamily"/>
</dbReference>
<evidence type="ECO:0000256" key="4">
    <source>
        <dbReference type="PROSITE-ProRule" id="PRU00169"/>
    </source>
</evidence>
<evidence type="ECO:0000313" key="7">
    <source>
        <dbReference type="EMBL" id="MFG6417182.1"/>
    </source>
</evidence>
<dbReference type="PROSITE" id="PS50110">
    <property type="entry name" value="RESPONSE_REGULATORY"/>
    <property type="match status" value="2"/>
</dbReference>
<evidence type="ECO:0000256" key="3">
    <source>
        <dbReference type="PROSITE-ProRule" id="PRU00110"/>
    </source>
</evidence>
<dbReference type="SUPFAM" id="SSF47226">
    <property type="entry name" value="Histidine-containing phosphotransfer domain, HPT domain"/>
    <property type="match status" value="1"/>
</dbReference>
<evidence type="ECO:0000259" key="6">
    <source>
        <dbReference type="PROSITE" id="PS50894"/>
    </source>
</evidence>
<feature type="domain" description="Response regulatory" evidence="5">
    <location>
        <begin position="6"/>
        <end position="129"/>
    </location>
</feature>
<dbReference type="EMBL" id="JBIGHY010000017">
    <property type="protein sequence ID" value="MFG6417182.1"/>
    <property type="molecule type" value="Genomic_DNA"/>
</dbReference>
<dbReference type="PROSITE" id="PS50894">
    <property type="entry name" value="HPT"/>
    <property type="match status" value="1"/>
</dbReference>
<reference evidence="7 8" key="1">
    <citation type="submission" date="2024-09" db="EMBL/GenBank/DDBJ databases">
        <title>Novel species of the genus Pelomonas and Roseateles isolated from streams.</title>
        <authorList>
            <person name="Lu H."/>
        </authorList>
    </citation>
    <scope>NUCLEOTIDE SEQUENCE [LARGE SCALE GENOMIC DNA]</scope>
    <source>
        <strain evidence="7 8">DC23W</strain>
    </source>
</reference>
<feature type="modified residue" description="4-aspartylphosphate" evidence="4">
    <location>
        <position position="197"/>
    </location>
</feature>
<dbReference type="InterPro" id="IPR036641">
    <property type="entry name" value="HPT_dom_sf"/>
</dbReference>
<name>A0ABW7EVN6_9BURK</name>
<evidence type="ECO:0000256" key="1">
    <source>
        <dbReference type="ARBA" id="ARBA00022553"/>
    </source>
</evidence>
<dbReference type="Gene3D" id="1.20.120.160">
    <property type="entry name" value="HPT domain"/>
    <property type="match status" value="1"/>
</dbReference>
<dbReference type="SMART" id="SM00448">
    <property type="entry name" value="REC"/>
    <property type="match status" value="2"/>
</dbReference>
<sequence length="455" mass="48461">LPRPRRLLLAEAPGASRTATLNLLLHLGLGETLTVCDDVATLLLALDEARTNATAAEWLLLDWRLPGPGPSGAELLARLRREHPSLRIAVLGQPAPGEGPAQARAFGARAVCDKPLQPAELRRLLDDAPAPAPAVVDGESLTGLRVLLVEDHPVNQDIAVRLLSSRGALVDVAANGQLGLDQLRARGADAYDLVLMDLRMPVLDGLEATRRLRAMPGFESLPVLAMTAHALAEERAQCLVAGMQGHIAKPLDVAHLVRELQRYRQPGTLGDGPALDLAAGLRQFSGQSALYHRTLRGFADQYAQGLASWVDWLRRGDWSELRRAAHTLQGLAATLGAQPLHRAALALERCAATGDMAGAGHLLSRVEAALLTVRDEIRGALSPRDESLPAPAAGAVPTDLAELRLLLNQSDSSALDWWELHGAHTGLQAATRRRVEAALAVMDFDGAARALGDAT</sequence>
<proteinExistence type="predicted"/>
<dbReference type="PANTHER" id="PTHR45339">
    <property type="entry name" value="HYBRID SIGNAL TRANSDUCTION HISTIDINE KINASE J"/>
    <property type="match status" value="1"/>
</dbReference>
<keyword evidence="2" id="KW-0902">Two-component regulatory system</keyword>
<dbReference type="Pfam" id="PF00072">
    <property type="entry name" value="Response_reg"/>
    <property type="match status" value="1"/>
</dbReference>
<organism evidence="7 8">
    <name type="scientific">Pelomonas dachongensis</name>
    <dbReference type="NCBI Taxonomy" id="3299029"/>
    <lineage>
        <taxon>Bacteria</taxon>
        <taxon>Pseudomonadati</taxon>
        <taxon>Pseudomonadota</taxon>
        <taxon>Betaproteobacteria</taxon>
        <taxon>Burkholderiales</taxon>
        <taxon>Sphaerotilaceae</taxon>
        <taxon>Roseateles</taxon>
    </lineage>
</organism>
<dbReference type="InterPro" id="IPR008207">
    <property type="entry name" value="Sig_transdc_His_kin_Hpt_dom"/>
</dbReference>
<dbReference type="SUPFAM" id="SSF52172">
    <property type="entry name" value="CheY-like"/>
    <property type="match status" value="2"/>
</dbReference>